<proteinExistence type="inferred from homology"/>
<keyword evidence="7" id="KW-1185">Reference proteome</keyword>
<dbReference type="InterPro" id="IPR000847">
    <property type="entry name" value="LysR_HTH_N"/>
</dbReference>
<keyword evidence="3 6" id="KW-0238">DNA-binding</keyword>
<dbReference type="SUPFAM" id="SSF46785">
    <property type="entry name" value="Winged helix' DNA-binding domain"/>
    <property type="match status" value="1"/>
</dbReference>
<dbReference type="GO" id="GO:0003677">
    <property type="term" value="F:DNA binding"/>
    <property type="evidence" value="ECO:0007669"/>
    <property type="project" value="UniProtKB-KW"/>
</dbReference>
<evidence type="ECO:0000313" key="6">
    <source>
        <dbReference type="EMBL" id="MBA8956137.1"/>
    </source>
</evidence>
<keyword evidence="2" id="KW-0805">Transcription regulation</keyword>
<dbReference type="InterPro" id="IPR036390">
    <property type="entry name" value="WH_DNA-bd_sf"/>
</dbReference>
<dbReference type="PANTHER" id="PTHR30346:SF0">
    <property type="entry name" value="HCA OPERON TRANSCRIPTIONAL ACTIVATOR HCAR"/>
    <property type="match status" value="1"/>
</dbReference>
<dbReference type="RefSeq" id="WP_182848078.1">
    <property type="nucleotide sequence ID" value="NZ_BAAALP010000007.1"/>
</dbReference>
<feature type="domain" description="HTH lysR-type" evidence="5">
    <location>
        <begin position="15"/>
        <end position="33"/>
    </location>
</feature>
<evidence type="ECO:0000256" key="3">
    <source>
        <dbReference type="ARBA" id="ARBA00023125"/>
    </source>
</evidence>
<evidence type="ECO:0000259" key="5">
    <source>
        <dbReference type="PROSITE" id="PS50931"/>
    </source>
</evidence>
<name>A0A7W3LXP7_ACTNM</name>
<gene>
    <name evidence="6" type="ORF">HNR61_007819</name>
</gene>
<organism evidence="6 7">
    <name type="scientific">Actinomadura namibiensis</name>
    <dbReference type="NCBI Taxonomy" id="182080"/>
    <lineage>
        <taxon>Bacteria</taxon>
        <taxon>Bacillati</taxon>
        <taxon>Actinomycetota</taxon>
        <taxon>Actinomycetes</taxon>
        <taxon>Streptosporangiales</taxon>
        <taxon>Thermomonosporaceae</taxon>
        <taxon>Actinomadura</taxon>
    </lineage>
</organism>
<dbReference type="GO" id="GO:0003700">
    <property type="term" value="F:DNA-binding transcription factor activity"/>
    <property type="evidence" value="ECO:0007669"/>
    <property type="project" value="InterPro"/>
</dbReference>
<reference evidence="6 7" key="1">
    <citation type="submission" date="2020-08" db="EMBL/GenBank/DDBJ databases">
        <title>Genomic Encyclopedia of Type Strains, Phase IV (KMG-IV): sequencing the most valuable type-strain genomes for metagenomic binning, comparative biology and taxonomic classification.</title>
        <authorList>
            <person name="Goeker M."/>
        </authorList>
    </citation>
    <scope>NUCLEOTIDE SEQUENCE [LARGE SCALE GENOMIC DNA]</scope>
    <source>
        <strain evidence="6 7">DSM 44197</strain>
    </source>
</reference>
<dbReference type="Proteomes" id="UP000572680">
    <property type="component" value="Unassembled WGS sequence"/>
</dbReference>
<sequence length="165" mass="18381">MCRHSDDHQVHDQAERRIGGPLFERTSRTVRLTPLGERLRDDLLPAHLQIQQAVDRAVAEARGITGALRVGHTTPWCADLAFRAVEVLRGRDDDCAVRIQEIQFDDPFGPLRRGELDLQLSEFVPFQEGPTLDYSVLWSATGQTPPALAFVDLLVDLADPTTDDG</sequence>
<dbReference type="AlphaFoldDB" id="A0A7W3LXP7"/>
<evidence type="ECO:0000313" key="7">
    <source>
        <dbReference type="Proteomes" id="UP000572680"/>
    </source>
</evidence>
<evidence type="ECO:0000256" key="4">
    <source>
        <dbReference type="ARBA" id="ARBA00023163"/>
    </source>
</evidence>
<dbReference type="InterPro" id="IPR036388">
    <property type="entry name" value="WH-like_DNA-bd_sf"/>
</dbReference>
<evidence type="ECO:0000256" key="2">
    <source>
        <dbReference type="ARBA" id="ARBA00023015"/>
    </source>
</evidence>
<dbReference type="PANTHER" id="PTHR30346">
    <property type="entry name" value="TRANSCRIPTIONAL DUAL REGULATOR HCAR-RELATED"/>
    <property type="match status" value="1"/>
</dbReference>
<comment type="similarity">
    <text evidence="1">Belongs to the LysR transcriptional regulatory family.</text>
</comment>
<comment type="caution">
    <text evidence="6">The sequence shown here is derived from an EMBL/GenBank/DDBJ whole genome shotgun (WGS) entry which is preliminary data.</text>
</comment>
<accession>A0A7W3LXP7</accession>
<evidence type="ECO:0000256" key="1">
    <source>
        <dbReference type="ARBA" id="ARBA00009437"/>
    </source>
</evidence>
<protein>
    <submittedName>
        <fullName evidence="6">DNA-binding transcriptional LysR family regulator</fullName>
    </submittedName>
</protein>
<dbReference type="GO" id="GO:0032993">
    <property type="term" value="C:protein-DNA complex"/>
    <property type="evidence" value="ECO:0007669"/>
    <property type="project" value="TreeGrafter"/>
</dbReference>
<keyword evidence="4" id="KW-0804">Transcription</keyword>
<dbReference type="PROSITE" id="PS50931">
    <property type="entry name" value="HTH_LYSR"/>
    <property type="match status" value="1"/>
</dbReference>
<dbReference type="EMBL" id="JACJIA010000014">
    <property type="protein sequence ID" value="MBA8956137.1"/>
    <property type="molecule type" value="Genomic_DNA"/>
</dbReference>
<dbReference type="Gene3D" id="1.10.10.10">
    <property type="entry name" value="Winged helix-like DNA-binding domain superfamily/Winged helix DNA-binding domain"/>
    <property type="match status" value="1"/>
</dbReference>